<dbReference type="PIRSF" id="PIRSF004548">
    <property type="entry name" value="CreD"/>
    <property type="match status" value="1"/>
</dbReference>
<keyword evidence="1" id="KW-1133">Transmembrane helix</keyword>
<sequence>MKIEMVSSQQFNSRTNLMVKSIIIFFLVIILFALTNAISGLVYERSQNKNKIGNEIASSWGQEQTITGPIIAIPYHKMDQKGINSINGFLYIMPDQLNISGQMDPEIRSRGIYQALLYKSSLNFKSTFNIKSKIESKVSSEILDYNKATVIIGISDLTGIRNPIMLHCNESQISLVSGTSGSDVLSSGVSGYLPSLDQKDSIDIHFSIDLNGYQSLSCIPVGKNTNINLKSSWSSPSFYGQFLPQKREISDKGFNADWQVLEQNRIFNSVFYDFESKIGSSGIGVRLIEPVDSYVKNERNIKYALLIICLCFMCYFFIEIFFKIRIHPIQYFLIGAALTIFYLLILSMSEHIGFNLSYFISSAVTIFIIVYYSHSFLKRIRIALIISGILSLLFGYIFIILQLEDYALIAGSIGLFIILAIIMMVTRKINYYDYEAEKISNEIKEI</sequence>
<protein>
    <submittedName>
        <fullName evidence="2">Cell envelope integrity protein CreD</fullName>
    </submittedName>
</protein>
<feature type="transmembrane region" description="Helical" evidence="1">
    <location>
        <begin position="329"/>
        <end position="346"/>
    </location>
</feature>
<dbReference type="Pfam" id="PF06123">
    <property type="entry name" value="CreD"/>
    <property type="match status" value="1"/>
</dbReference>
<reference evidence="2 3" key="1">
    <citation type="submission" date="2020-10" db="EMBL/GenBank/DDBJ databases">
        <title>Connecting structure to function with the recovery of over 1000 high-quality activated sludge metagenome-assembled genomes encoding full-length rRNA genes using long-read sequencing.</title>
        <authorList>
            <person name="Singleton C.M."/>
            <person name="Petriglieri F."/>
            <person name="Kristensen J.M."/>
            <person name="Kirkegaard R.H."/>
            <person name="Michaelsen T.Y."/>
            <person name="Andersen M.H."/>
            <person name="Karst S.M."/>
            <person name="Dueholm M.S."/>
            <person name="Nielsen P.H."/>
            <person name="Albertsen M."/>
        </authorList>
    </citation>
    <scope>NUCLEOTIDE SEQUENCE [LARGE SCALE GENOMIC DNA]</scope>
    <source>
        <strain evidence="2">Ribe_18-Q3-R11-54_BAT3C.373</strain>
    </source>
</reference>
<keyword evidence="1" id="KW-0812">Transmembrane</keyword>
<dbReference type="GO" id="GO:0005886">
    <property type="term" value="C:plasma membrane"/>
    <property type="evidence" value="ECO:0007669"/>
    <property type="project" value="TreeGrafter"/>
</dbReference>
<dbReference type="NCBIfam" id="NF008712">
    <property type="entry name" value="PRK11715.1-1"/>
    <property type="match status" value="1"/>
</dbReference>
<evidence type="ECO:0000313" key="2">
    <source>
        <dbReference type="EMBL" id="MBK9717073.1"/>
    </source>
</evidence>
<dbReference type="Proteomes" id="UP000808349">
    <property type="component" value="Unassembled WGS sequence"/>
</dbReference>
<dbReference type="PANTHER" id="PTHR30092">
    <property type="entry name" value="INNER MEMBRANE PROTEIN CRED"/>
    <property type="match status" value="1"/>
</dbReference>
<keyword evidence="1" id="KW-0472">Membrane</keyword>
<dbReference type="EMBL" id="JADKFW010000004">
    <property type="protein sequence ID" value="MBK9717073.1"/>
    <property type="molecule type" value="Genomic_DNA"/>
</dbReference>
<name>A0A9D7XGV9_9BACT</name>
<feature type="transmembrane region" description="Helical" evidence="1">
    <location>
        <begin position="406"/>
        <end position="425"/>
    </location>
</feature>
<feature type="transmembrane region" description="Helical" evidence="1">
    <location>
        <begin position="21"/>
        <end position="43"/>
    </location>
</feature>
<feature type="transmembrane region" description="Helical" evidence="1">
    <location>
        <begin position="303"/>
        <end position="322"/>
    </location>
</feature>
<evidence type="ECO:0000256" key="1">
    <source>
        <dbReference type="SAM" id="Phobius"/>
    </source>
</evidence>
<dbReference type="AlphaFoldDB" id="A0A9D7XGV9"/>
<comment type="caution">
    <text evidence="2">The sequence shown here is derived from an EMBL/GenBank/DDBJ whole genome shotgun (WGS) entry which is preliminary data.</text>
</comment>
<evidence type="ECO:0000313" key="3">
    <source>
        <dbReference type="Proteomes" id="UP000808349"/>
    </source>
</evidence>
<gene>
    <name evidence="2" type="primary">creD</name>
    <name evidence="2" type="ORF">IPO85_06095</name>
</gene>
<organism evidence="2 3">
    <name type="scientific">Candidatus Defluviibacterium haderslevense</name>
    <dbReference type="NCBI Taxonomy" id="2981993"/>
    <lineage>
        <taxon>Bacteria</taxon>
        <taxon>Pseudomonadati</taxon>
        <taxon>Bacteroidota</taxon>
        <taxon>Saprospiria</taxon>
        <taxon>Saprospirales</taxon>
        <taxon>Saprospiraceae</taxon>
        <taxon>Candidatus Defluviibacterium</taxon>
    </lineage>
</organism>
<dbReference type="InterPro" id="IPR010364">
    <property type="entry name" value="Uncharacterised_IM_CreD"/>
</dbReference>
<dbReference type="PANTHER" id="PTHR30092:SF0">
    <property type="entry name" value="INNER MEMBRANE PROTEIN CRED"/>
    <property type="match status" value="1"/>
</dbReference>
<feature type="transmembrane region" description="Helical" evidence="1">
    <location>
        <begin position="380"/>
        <end position="400"/>
    </location>
</feature>
<proteinExistence type="predicted"/>
<feature type="transmembrane region" description="Helical" evidence="1">
    <location>
        <begin position="352"/>
        <end position="373"/>
    </location>
</feature>
<accession>A0A9D7XGV9</accession>